<comment type="caution">
    <text evidence="3">The sequence shown here is derived from an EMBL/GenBank/DDBJ whole genome shotgun (WGS) entry which is preliminary data.</text>
</comment>
<dbReference type="EMBL" id="JAUCMX010000013">
    <property type="protein sequence ID" value="KAK3525903.1"/>
    <property type="molecule type" value="Genomic_DNA"/>
</dbReference>
<dbReference type="Pfam" id="PF19259">
    <property type="entry name" value="Ty3_capsid"/>
    <property type="match status" value="1"/>
</dbReference>
<reference evidence="3" key="1">
    <citation type="submission" date="2023-06" db="EMBL/GenBank/DDBJ databases">
        <title>Male Hemibagrus guttatus genome.</title>
        <authorList>
            <person name="Bian C."/>
        </authorList>
    </citation>
    <scope>NUCLEOTIDE SEQUENCE</scope>
    <source>
        <strain evidence="3">Male_cb2023</strain>
        <tissue evidence="3">Muscle</tissue>
    </source>
</reference>
<name>A0AAE0QNP2_9TELE</name>
<protein>
    <recommendedName>
        <fullName evidence="2">Ty3 transposon capsid-like protein domain-containing protein</fullName>
    </recommendedName>
</protein>
<evidence type="ECO:0000313" key="4">
    <source>
        <dbReference type="Proteomes" id="UP001274896"/>
    </source>
</evidence>
<dbReference type="InterPro" id="IPR032567">
    <property type="entry name" value="RTL1-rel"/>
</dbReference>
<sequence length="585" mass="63809">MDPSSNPPDPLQDLVAALRQALAALPAPAPTPPATISADTITASSAPLCSSLMTQPAPYSGLAEDYNGFLLQCSLVLEMQPHLYPTERSKVAFVISQLRGQALLWAESLWSQDSPVTQSYAGFVEHFKEVFGKPSWDSSVGEELCKLRQGKLTVTEYALQFRTLAAKSGWNEQALLAAYHQGLSPQVRLHLAAHEDMIGLERLIQLSIRVATHMQSCVPRSQGQSPPYTTRDQPEPVSPPEPAPEPMQLGTMHLNPAEQQRRLTQSLCLYCGDPGHALPVCPIRPPRPMVSTIFSFLPHMKPLTTHGTLTTARTSVTVVVLLDSGSAANFVSGTLCRQLGLRTKATATPYQIRCITGVPVSRQRVHHSAGPVLLQVGLLHVEKTTFLVLEKSTADIILGCPWLEQHNPIVSWRTGEVLKWGDSCFPGCFPHLPAPHSPTPIPLPVQATSIESLLVNQPLRIPTCYAPFRDIFCPKRASKVPPHRPWDCTIDMLPGEPVPRGRIYPAVDSGEKGHGGIHQGGPGAGLHPPVHFSYCFELLLRGQEGRRPPTMHRLSCPQPDNRKVPISTAPRPSGPGTSPRCHHLN</sequence>
<feature type="region of interest" description="Disordered" evidence="1">
    <location>
        <begin position="546"/>
        <end position="585"/>
    </location>
</feature>
<dbReference type="PANTHER" id="PTHR15503:SF22">
    <property type="entry name" value="TRANSPOSON TY3-I GAG POLYPROTEIN"/>
    <property type="match status" value="1"/>
</dbReference>
<organism evidence="3 4">
    <name type="scientific">Hemibagrus guttatus</name>
    <dbReference type="NCBI Taxonomy" id="175788"/>
    <lineage>
        <taxon>Eukaryota</taxon>
        <taxon>Metazoa</taxon>
        <taxon>Chordata</taxon>
        <taxon>Craniata</taxon>
        <taxon>Vertebrata</taxon>
        <taxon>Euteleostomi</taxon>
        <taxon>Actinopterygii</taxon>
        <taxon>Neopterygii</taxon>
        <taxon>Teleostei</taxon>
        <taxon>Ostariophysi</taxon>
        <taxon>Siluriformes</taxon>
        <taxon>Bagridae</taxon>
        <taxon>Hemibagrus</taxon>
    </lineage>
</organism>
<evidence type="ECO:0000256" key="1">
    <source>
        <dbReference type="SAM" id="MobiDB-lite"/>
    </source>
</evidence>
<feature type="region of interest" description="Disordered" evidence="1">
    <location>
        <begin position="217"/>
        <end position="249"/>
    </location>
</feature>
<dbReference type="CDD" id="cd00303">
    <property type="entry name" value="retropepsin_like"/>
    <property type="match status" value="1"/>
</dbReference>
<feature type="compositionally biased region" description="Polar residues" evidence="1">
    <location>
        <begin position="217"/>
        <end position="231"/>
    </location>
</feature>
<dbReference type="InterPro" id="IPR021109">
    <property type="entry name" value="Peptidase_aspartic_dom_sf"/>
</dbReference>
<dbReference type="Pfam" id="PF13650">
    <property type="entry name" value="Asp_protease_2"/>
    <property type="match status" value="1"/>
</dbReference>
<dbReference type="InterPro" id="IPR045358">
    <property type="entry name" value="Ty3_capsid"/>
</dbReference>
<accession>A0AAE0QNP2</accession>
<evidence type="ECO:0000313" key="3">
    <source>
        <dbReference type="EMBL" id="KAK3525903.1"/>
    </source>
</evidence>
<dbReference type="PANTHER" id="PTHR15503">
    <property type="entry name" value="LDOC1 RELATED"/>
    <property type="match status" value="1"/>
</dbReference>
<evidence type="ECO:0000259" key="2">
    <source>
        <dbReference type="Pfam" id="PF19259"/>
    </source>
</evidence>
<keyword evidence="4" id="KW-1185">Reference proteome</keyword>
<dbReference type="SUPFAM" id="SSF50630">
    <property type="entry name" value="Acid proteases"/>
    <property type="match status" value="1"/>
</dbReference>
<dbReference type="Gene3D" id="2.40.70.10">
    <property type="entry name" value="Acid Proteases"/>
    <property type="match status" value="1"/>
</dbReference>
<feature type="compositionally biased region" description="Pro residues" evidence="1">
    <location>
        <begin position="236"/>
        <end position="245"/>
    </location>
</feature>
<feature type="domain" description="Ty3 transposon capsid-like protein" evidence="2">
    <location>
        <begin position="74"/>
        <end position="232"/>
    </location>
</feature>
<gene>
    <name evidence="3" type="ORF">QTP70_010958</name>
</gene>
<dbReference type="Proteomes" id="UP001274896">
    <property type="component" value="Unassembled WGS sequence"/>
</dbReference>
<dbReference type="AlphaFoldDB" id="A0AAE0QNP2"/>
<proteinExistence type="predicted"/>